<evidence type="ECO:0000313" key="1">
    <source>
        <dbReference type="EMBL" id="GGE33790.1"/>
    </source>
</evidence>
<dbReference type="EMBL" id="BMGM01000005">
    <property type="protein sequence ID" value="GGE33790.1"/>
    <property type="molecule type" value="Genomic_DNA"/>
</dbReference>
<dbReference type="Proteomes" id="UP000599179">
    <property type="component" value="Unassembled WGS sequence"/>
</dbReference>
<sequence>MKKAVLLLIILVNLSCHKKQNEYYLYHNLKGYSNKTRVNQEFLTGYKVDLVGFFKEANHKQLTILLDKNTTDSIVENYKMAIHIFNKESRAFTKKGFYICDTSPSMHTFGESKYLINEISIPGKKIDSIILFLYDKKGFDGIKGDKILLKNINF</sequence>
<reference evidence="2" key="1">
    <citation type="journal article" date="2019" name="Int. J. Syst. Evol. Microbiol.">
        <title>The Global Catalogue of Microorganisms (GCM) 10K type strain sequencing project: providing services to taxonomists for standard genome sequencing and annotation.</title>
        <authorList>
            <consortium name="The Broad Institute Genomics Platform"/>
            <consortium name="The Broad Institute Genome Sequencing Center for Infectious Disease"/>
            <person name="Wu L."/>
            <person name="Ma J."/>
        </authorList>
    </citation>
    <scope>NUCLEOTIDE SEQUENCE [LARGE SCALE GENOMIC DNA]</scope>
    <source>
        <strain evidence="2">CGMCC 1.12931</strain>
    </source>
</reference>
<evidence type="ECO:0008006" key="3">
    <source>
        <dbReference type="Google" id="ProtNLM"/>
    </source>
</evidence>
<dbReference type="RefSeq" id="WP_188458245.1">
    <property type="nucleotide sequence ID" value="NZ_BMGM01000005.1"/>
</dbReference>
<accession>A0ABQ1SH31</accession>
<evidence type="ECO:0000313" key="2">
    <source>
        <dbReference type="Proteomes" id="UP000599179"/>
    </source>
</evidence>
<gene>
    <name evidence="1" type="ORF">GCM10010832_12430</name>
</gene>
<name>A0ABQ1SH31_9FLAO</name>
<organism evidence="1 2">
    <name type="scientific">Psychroflexus planctonicus</name>
    <dbReference type="NCBI Taxonomy" id="1526575"/>
    <lineage>
        <taxon>Bacteria</taxon>
        <taxon>Pseudomonadati</taxon>
        <taxon>Bacteroidota</taxon>
        <taxon>Flavobacteriia</taxon>
        <taxon>Flavobacteriales</taxon>
        <taxon>Flavobacteriaceae</taxon>
        <taxon>Psychroflexus</taxon>
    </lineage>
</organism>
<keyword evidence="2" id="KW-1185">Reference proteome</keyword>
<protein>
    <recommendedName>
        <fullName evidence="3">Gliding motility lipoprotein GldH</fullName>
    </recommendedName>
</protein>
<proteinExistence type="predicted"/>
<comment type="caution">
    <text evidence="1">The sequence shown here is derived from an EMBL/GenBank/DDBJ whole genome shotgun (WGS) entry which is preliminary data.</text>
</comment>